<evidence type="ECO:0000256" key="4">
    <source>
        <dbReference type="ARBA" id="ARBA00022777"/>
    </source>
</evidence>
<evidence type="ECO:0000256" key="8">
    <source>
        <dbReference type="PIRSR" id="PIRSR000615-1"/>
    </source>
</evidence>
<evidence type="ECO:0000256" key="9">
    <source>
        <dbReference type="PIRSR" id="PIRSR000615-2"/>
    </source>
</evidence>
<evidence type="ECO:0000256" key="2">
    <source>
        <dbReference type="ARBA" id="ARBA00022679"/>
    </source>
</evidence>
<evidence type="ECO:0000256" key="14">
    <source>
        <dbReference type="SAM" id="SignalP"/>
    </source>
</evidence>
<dbReference type="SMART" id="SM00219">
    <property type="entry name" value="TyrKc"/>
    <property type="match status" value="1"/>
</dbReference>
<dbReference type="InterPro" id="IPR017441">
    <property type="entry name" value="Protein_kinase_ATP_BS"/>
</dbReference>
<feature type="compositionally biased region" description="Polar residues" evidence="12">
    <location>
        <begin position="336"/>
        <end position="345"/>
    </location>
</feature>
<dbReference type="CDD" id="cd00192">
    <property type="entry name" value="PTKc"/>
    <property type="match status" value="1"/>
</dbReference>
<dbReference type="InterPro" id="IPR011009">
    <property type="entry name" value="Kinase-like_dom_sf"/>
</dbReference>
<evidence type="ECO:0000256" key="1">
    <source>
        <dbReference type="ARBA" id="ARBA00004167"/>
    </source>
</evidence>
<dbReference type="PROSITE" id="PS00109">
    <property type="entry name" value="PROTEIN_KINASE_TYR"/>
    <property type="match status" value="1"/>
</dbReference>
<dbReference type="GO" id="GO:0007169">
    <property type="term" value="P:cell surface receptor protein tyrosine kinase signaling pathway"/>
    <property type="evidence" value="ECO:0007669"/>
    <property type="project" value="TreeGrafter"/>
</dbReference>
<dbReference type="InterPro" id="IPR008266">
    <property type="entry name" value="Tyr_kinase_AS"/>
</dbReference>
<evidence type="ECO:0000256" key="7">
    <source>
        <dbReference type="ARBA" id="ARBA00051243"/>
    </source>
</evidence>
<dbReference type="Gene3D" id="1.10.510.10">
    <property type="entry name" value="Transferase(Phosphotransferase) domain 1"/>
    <property type="match status" value="1"/>
</dbReference>
<keyword evidence="3 9" id="KW-0547">Nucleotide-binding</keyword>
<feature type="binding site" evidence="11">
    <location>
        <position position="544"/>
    </location>
    <ligand>
        <name>ATP</name>
        <dbReference type="ChEBI" id="CHEBI:30616"/>
    </ligand>
</feature>
<dbReference type="Pfam" id="PF07714">
    <property type="entry name" value="PK_Tyr_Ser-Thr"/>
    <property type="match status" value="1"/>
</dbReference>
<keyword evidence="6" id="KW-0829">Tyrosine-protein kinase</keyword>
<feature type="domain" description="Protein kinase" evidence="15">
    <location>
        <begin position="513"/>
        <end position="775"/>
    </location>
</feature>
<evidence type="ECO:0000259" key="15">
    <source>
        <dbReference type="PROSITE" id="PS50011"/>
    </source>
</evidence>
<dbReference type="GO" id="GO:0005886">
    <property type="term" value="C:plasma membrane"/>
    <property type="evidence" value="ECO:0007669"/>
    <property type="project" value="TreeGrafter"/>
</dbReference>
<feature type="binding site" evidence="10">
    <location>
        <position position="649"/>
    </location>
    <ligand>
        <name>Mg(2+)</name>
        <dbReference type="ChEBI" id="CHEBI:18420"/>
    </ligand>
</feature>
<evidence type="ECO:0000256" key="13">
    <source>
        <dbReference type="SAM" id="Phobius"/>
    </source>
</evidence>
<dbReference type="GO" id="GO:0005524">
    <property type="term" value="F:ATP binding"/>
    <property type="evidence" value="ECO:0007669"/>
    <property type="project" value="UniProtKB-UniRule"/>
</dbReference>
<dbReference type="InterPro" id="IPR050122">
    <property type="entry name" value="RTK"/>
</dbReference>
<dbReference type="EMBL" id="CASHTH010000355">
    <property type="protein sequence ID" value="CAI7999056.1"/>
    <property type="molecule type" value="Genomic_DNA"/>
</dbReference>
<dbReference type="GO" id="GO:0004714">
    <property type="term" value="F:transmembrane receptor protein tyrosine kinase activity"/>
    <property type="evidence" value="ECO:0007669"/>
    <property type="project" value="UniProtKB-EC"/>
</dbReference>
<evidence type="ECO:0000256" key="6">
    <source>
        <dbReference type="ARBA" id="ARBA00023137"/>
    </source>
</evidence>
<dbReference type="PRINTS" id="PR00109">
    <property type="entry name" value="TYRKINASE"/>
</dbReference>
<dbReference type="InterPro" id="IPR020635">
    <property type="entry name" value="Tyr_kinase_cat_dom"/>
</dbReference>
<feature type="region of interest" description="Disordered" evidence="12">
    <location>
        <begin position="320"/>
        <end position="348"/>
    </location>
</feature>
<dbReference type="InterPro" id="IPR001245">
    <property type="entry name" value="Ser-Thr/Tyr_kinase_cat_dom"/>
</dbReference>
<organism evidence="16 17">
    <name type="scientific">Geodia barretti</name>
    <name type="common">Barrett's horny sponge</name>
    <dbReference type="NCBI Taxonomy" id="519541"/>
    <lineage>
        <taxon>Eukaryota</taxon>
        <taxon>Metazoa</taxon>
        <taxon>Porifera</taxon>
        <taxon>Demospongiae</taxon>
        <taxon>Heteroscleromorpha</taxon>
        <taxon>Tetractinellida</taxon>
        <taxon>Astrophorina</taxon>
        <taxon>Geodiidae</taxon>
        <taxon>Geodia</taxon>
    </lineage>
</organism>
<evidence type="ECO:0000256" key="10">
    <source>
        <dbReference type="PIRSR" id="PIRSR000615-3"/>
    </source>
</evidence>
<evidence type="ECO:0000256" key="5">
    <source>
        <dbReference type="ARBA" id="ARBA00022840"/>
    </source>
</evidence>
<gene>
    <name evidence="16" type="ORF">GBAR_LOCUS2602</name>
</gene>
<dbReference type="Gene3D" id="3.30.200.20">
    <property type="entry name" value="Phosphorylase Kinase, domain 1"/>
    <property type="match status" value="1"/>
</dbReference>
<comment type="catalytic activity">
    <reaction evidence="7">
        <text>L-tyrosyl-[protein] + ATP = O-phospho-L-tyrosyl-[protein] + ADP + H(+)</text>
        <dbReference type="Rhea" id="RHEA:10596"/>
        <dbReference type="Rhea" id="RHEA-COMP:10136"/>
        <dbReference type="Rhea" id="RHEA-COMP:20101"/>
        <dbReference type="ChEBI" id="CHEBI:15378"/>
        <dbReference type="ChEBI" id="CHEBI:30616"/>
        <dbReference type="ChEBI" id="CHEBI:46858"/>
        <dbReference type="ChEBI" id="CHEBI:61978"/>
        <dbReference type="ChEBI" id="CHEBI:456216"/>
        <dbReference type="EC" id="2.7.10.1"/>
    </reaction>
</comment>
<dbReference type="GO" id="GO:0046872">
    <property type="term" value="F:metal ion binding"/>
    <property type="evidence" value="ECO:0007669"/>
    <property type="project" value="UniProtKB-KW"/>
</dbReference>
<keyword evidence="14" id="KW-0732">Signal</keyword>
<keyword evidence="13" id="KW-1133">Transmembrane helix</keyword>
<keyword evidence="5 9" id="KW-0067">ATP-binding</keyword>
<keyword evidence="10" id="KW-0460">Magnesium</keyword>
<feature type="active site" description="Proton acceptor" evidence="8">
    <location>
        <position position="644"/>
    </location>
</feature>
<protein>
    <submittedName>
        <fullName evidence="16">Ephrin type-A receptor 3</fullName>
    </submittedName>
</protein>
<comment type="caution">
    <text evidence="16">The sequence shown here is derived from an EMBL/GenBank/DDBJ whole genome shotgun (WGS) entry which is preliminary data.</text>
</comment>
<dbReference type="PROSITE" id="PS50011">
    <property type="entry name" value="PROTEIN_KINASE_DOM"/>
    <property type="match status" value="1"/>
</dbReference>
<keyword evidence="4" id="KW-0418">Kinase</keyword>
<proteinExistence type="predicted"/>
<evidence type="ECO:0000256" key="12">
    <source>
        <dbReference type="SAM" id="MobiDB-lite"/>
    </source>
</evidence>
<feature type="binding site" evidence="10">
    <location>
        <position position="662"/>
    </location>
    <ligand>
        <name>Mg(2+)</name>
        <dbReference type="ChEBI" id="CHEBI:18420"/>
    </ligand>
</feature>
<evidence type="ECO:0000313" key="16">
    <source>
        <dbReference type="EMBL" id="CAI7999056.1"/>
    </source>
</evidence>
<feature type="binding site" evidence="9">
    <location>
        <position position="648"/>
    </location>
    <ligand>
        <name>ATP</name>
        <dbReference type="ChEBI" id="CHEBI:30616"/>
    </ligand>
</feature>
<keyword evidence="10" id="KW-0479">Metal-binding</keyword>
<dbReference type="SUPFAM" id="SSF56112">
    <property type="entry name" value="Protein kinase-like (PK-like)"/>
    <property type="match status" value="1"/>
</dbReference>
<feature type="transmembrane region" description="Helical" evidence="13">
    <location>
        <begin position="279"/>
        <end position="304"/>
    </location>
</feature>
<keyword evidence="17" id="KW-1185">Reference proteome</keyword>
<feature type="chain" id="PRO_5041377874" evidence="14">
    <location>
        <begin position="29"/>
        <end position="822"/>
    </location>
</feature>
<keyword evidence="13" id="KW-0812">Transmembrane</keyword>
<name>A0AA35VZ03_GEOBA</name>
<sequence length="822" mass="91340">MADTGMGRIAAAVFLWILASGVIPSASASDGFASLEVIRNPGPRVMHADSFQDQRVLWLFPFLNFTQSRSITGWAFRAQSSQAISRMTTENMPLFQLWQETTATDTLDYRCIKNCNQTDGLVESVQEIFTGSSSVYKQTLVTPLEVSPSEHFILGVLLPSSEGNHLNLAFQNDEMKSADRRSYFFSSMTRFVAIREETYRDNLHIPLVTPLYDEAPSITTPDRPTKHTSSVPHMSAGTVAVFPVGPSRTSSSTQPNTSTAPTLSTLPPNTSPSSSQPPIALIIGAVIIGLVVLTLLLLVPVLLLKYHQLRLGKRRTHLDNPTYEVSENGAAKRSTAKSNTSSNGSYPAYANPAQPTFLSATLPPLTSHQVSPHIPPPLILHHYEIDENRQSRVYDQPNLRAATMPPPLPYEVPMAPTREPSTTKHHVYSELECGEAPSLSTTLQEDKKSLISGSQTSSIFDNSIYKDPNHLVPNANGNLEGNDDLYWKPASSTRLLYDQLSHRKFPEILRDNIRLTEHLGSGQFGTVNKGVWQSPSGPVMVAIKQLQLRAAELDRVRFLQEAAIMGQFYHPNVVTLHGVVTKDDPIMIVLEFMSNGDLRNSLLKIRPLPHEPVPETLPLLLLRFCQEVATGMAYLSKKAFVHRDLAARNILLDSNSTCKIGDFGMSRDLEDSDYYITHGGIIPVKWTAPEALHYKKYSTASDVWSFGCLMYEIWSLGHKPFEQYGNMDCIQLVSQGCRLPPPAGCCRALYKLMILCWHKDPSQRPVFSEMQHVLTHLNTQLLEKVDPRLGRLGGPLEAGDGVYPDLQDYYLQDQSDSSSDSR</sequence>
<dbReference type="GO" id="GO:0043235">
    <property type="term" value="C:receptor complex"/>
    <property type="evidence" value="ECO:0007669"/>
    <property type="project" value="TreeGrafter"/>
</dbReference>
<keyword evidence="2" id="KW-0808">Transferase</keyword>
<dbReference type="PROSITE" id="PS00107">
    <property type="entry name" value="PROTEIN_KINASE_ATP"/>
    <property type="match status" value="1"/>
</dbReference>
<keyword evidence="13" id="KW-0472">Membrane</keyword>
<dbReference type="FunFam" id="1.10.510.10:FF:000554">
    <property type="entry name" value="Predicted protein"/>
    <property type="match status" value="1"/>
</dbReference>
<evidence type="ECO:0000313" key="17">
    <source>
        <dbReference type="Proteomes" id="UP001174909"/>
    </source>
</evidence>
<keyword evidence="16" id="KW-0675">Receptor</keyword>
<feature type="compositionally biased region" description="Low complexity" evidence="12">
    <location>
        <begin position="255"/>
        <end position="271"/>
    </location>
</feature>
<dbReference type="PANTHER" id="PTHR24416:SF539">
    <property type="entry name" value="RECEPTOR PROTEIN-TYROSINE KINASE"/>
    <property type="match status" value="1"/>
</dbReference>
<reference evidence="16" key="1">
    <citation type="submission" date="2023-03" db="EMBL/GenBank/DDBJ databases">
        <authorList>
            <person name="Steffen K."/>
            <person name="Cardenas P."/>
        </authorList>
    </citation>
    <scope>NUCLEOTIDE SEQUENCE</scope>
</reference>
<evidence type="ECO:0000256" key="3">
    <source>
        <dbReference type="ARBA" id="ARBA00022741"/>
    </source>
</evidence>
<dbReference type="Proteomes" id="UP001174909">
    <property type="component" value="Unassembled WGS sequence"/>
</dbReference>
<feature type="signal peptide" evidence="14">
    <location>
        <begin position="1"/>
        <end position="28"/>
    </location>
</feature>
<comment type="subcellular location">
    <subcellularLocation>
        <location evidence="1">Membrane</location>
        <topology evidence="1">Single-pass membrane protein</topology>
    </subcellularLocation>
</comment>
<dbReference type="PANTHER" id="PTHR24416">
    <property type="entry name" value="TYROSINE-PROTEIN KINASE RECEPTOR"/>
    <property type="match status" value="1"/>
</dbReference>
<feature type="region of interest" description="Disordered" evidence="12">
    <location>
        <begin position="242"/>
        <end position="271"/>
    </location>
</feature>
<dbReference type="AlphaFoldDB" id="A0AA35VZ03"/>
<accession>A0AA35VZ03</accession>
<dbReference type="InterPro" id="IPR000719">
    <property type="entry name" value="Prot_kinase_dom"/>
</dbReference>
<evidence type="ECO:0000256" key="11">
    <source>
        <dbReference type="PROSITE-ProRule" id="PRU10141"/>
    </source>
</evidence>